<dbReference type="Gene3D" id="6.10.280.80">
    <property type="entry name" value="NCX, peripheral helical region"/>
    <property type="match status" value="1"/>
</dbReference>
<protein>
    <submittedName>
        <fullName evidence="7">Sodium:calcium antiporter</fullName>
    </submittedName>
</protein>
<sequence>MSYLILILGLITLIIGGEFLVKGAVGIAKKAHISSLVIGMTVISFGTSAPELIVSLNAALSGNPEIAIANVVGSNIANIALVLGITVLIFPIIVDRNSKIIDWPMMMGASILFYLFAYDLVIETWEGIILFGILVVFTVLLITNSRKTTKKEKAALTTPIEDEIPVMNTYLAFFYVLLGLVGLFFGAKWLVSGAIDIAQNLGMSQTVIGVTVVAFGTSVPELVTSAVAAFRKETDISIGNLIGSNLFNIMAVIGLTAIVKPIPVESVVLNNDMIWMLCIAAALLPLMLIGKKLGRIKGVMLFGTYVAYITIILIHVK</sequence>
<feature type="transmembrane region" description="Helical" evidence="5">
    <location>
        <begin position="274"/>
        <end position="291"/>
    </location>
</feature>
<name>A0A2W1MY01_9FLAO</name>
<evidence type="ECO:0000256" key="5">
    <source>
        <dbReference type="SAM" id="Phobius"/>
    </source>
</evidence>
<dbReference type="InterPro" id="IPR044880">
    <property type="entry name" value="NCX_ion-bd_dom_sf"/>
</dbReference>
<feature type="transmembrane region" description="Helical" evidence="5">
    <location>
        <begin position="66"/>
        <end position="93"/>
    </location>
</feature>
<reference evidence="7 8" key="1">
    <citation type="submission" date="2018-06" db="EMBL/GenBank/DDBJ databases">
        <title>The draft genome sequence of Crocinitomix sp. SM1701.</title>
        <authorList>
            <person name="Zhang X."/>
        </authorList>
    </citation>
    <scope>NUCLEOTIDE SEQUENCE [LARGE SCALE GENOMIC DNA]</scope>
    <source>
        <strain evidence="7 8">SM1701</strain>
    </source>
</reference>
<evidence type="ECO:0000313" key="8">
    <source>
        <dbReference type="Proteomes" id="UP000249248"/>
    </source>
</evidence>
<dbReference type="GO" id="GO:0005886">
    <property type="term" value="C:plasma membrane"/>
    <property type="evidence" value="ECO:0007669"/>
    <property type="project" value="TreeGrafter"/>
</dbReference>
<feature type="transmembrane region" description="Helical" evidence="5">
    <location>
        <begin position="242"/>
        <end position="262"/>
    </location>
</feature>
<keyword evidence="3 5" id="KW-1133">Transmembrane helix</keyword>
<dbReference type="GO" id="GO:0005262">
    <property type="term" value="F:calcium channel activity"/>
    <property type="evidence" value="ECO:0007669"/>
    <property type="project" value="TreeGrafter"/>
</dbReference>
<comment type="caution">
    <text evidence="7">The sequence shown here is derived from an EMBL/GenBank/DDBJ whole genome shotgun (WGS) entry which is preliminary data.</text>
</comment>
<dbReference type="OrthoDB" id="9794225at2"/>
<feature type="domain" description="Sodium/calcium exchanger membrane region" evidence="6">
    <location>
        <begin position="172"/>
        <end position="312"/>
    </location>
</feature>
<gene>
    <name evidence="7" type="ORF">DNU06_14765</name>
</gene>
<evidence type="ECO:0000313" key="7">
    <source>
        <dbReference type="EMBL" id="PZE16060.1"/>
    </source>
</evidence>
<feature type="transmembrane region" description="Helical" evidence="5">
    <location>
        <begin position="298"/>
        <end position="316"/>
    </location>
</feature>
<feature type="domain" description="Sodium/calcium exchanger membrane region" evidence="6">
    <location>
        <begin position="2"/>
        <end position="142"/>
    </location>
</feature>
<dbReference type="PANTHER" id="PTHR10846">
    <property type="entry name" value="SODIUM/POTASSIUM/CALCIUM EXCHANGER"/>
    <property type="match status" value="1"/>
</dbReference>
<keyword evidence="2 5" id="KW-0812">Transmembrane</keyword>
<evidence type="ECO:0000256" key="4">
    <source>
        <dbReference type="ARBA" id="ARBA00023136"/>
    </source>
</evidence>
<dbReference type="NCBIfam" id="TIGR00367">
    <property type="entry name" value="calcium/sodium antiporter"/>
    <property type="match status" value="1"/>
</dbReference>
<feature type="transmembrane region" description="Helical" evidence="5">
    <location>
        <begin position="207"/>
        <end position="230"/>
    </location>
</feature>
<dbReference type="PANTHER" id="PTHR10846:SF8">
    <property type="entry name" value="INNER MEMBRANE PROTEIN YRBG"/>
    <property type="match status" value="1"/>
</dbReference>
<dbReference type="Pfam" id="PF01699">
    <property type="entry name" value="Na_Ca_ex"/>
    <property type="match status" value="2"/>
</dbReference>
<keyword evidence="4 5" id="KW-0472">Membrane</keyword>
<dbReference type="AlphaFoldDB" id="A0A2W1MY01"/>
<dbReference type="GO" id="GO:0008273">
    <property type="term" value="F:calcium, potassium:sodium antiporter activity"/>
    <property type="evidence" value="ECO:0007669"/>
    <property type="project" value="TreeGrafter"/>
</dbReference>
<feature type="transmembrane region" description="Helical" evidence="5">
    <location>
        <begin position="100"/>
        <end position="118"/>
    </location>
</feature>
<dbReference type="InterPro" id="IPR004837">
    <property type="entry name" value="NaCa_Exmemb"/>
</dbReference>
<accession>A0A2W1MY01</accession>
<feature type="transmembrane region" description="Helical" evidence="5">
    <location>
        <begin position="164"/>
        <end position="187"/>
    </location>
</feature>
<evidence type="ECO:0000256" key="3">
    <source>
        <dbReference type="ARBA" id="ARBA00022989"/>
    </source>
</evidence>
<evidence type="ECO:0000256" key="1">
    <source>
        <dbReference type="ARBA" id="ARBA00004141"/>
    </source>
</evidence>
<dbReference type="EMBL" id="QKSB01000012">
    <property type="protein sequence ID" value="PZE16060.1"/>
    <property type="molecule type" value="Genomic_DNA"/>
</dbReference>
<keyword evidence="8" id="KW-1185">Reference proteome</keyword>
<dbReference type="Gene3D" id="1.20.1420.30">
    <property type="entry name" value="NCX, central ion-binding region"/>
    <property type="match status" value="1"/>
</dbReference>
<dbReference type="InterPro" id="IPR004481">
    <property type="entry name" value="K/Na/Ca-exchanger"/>
</dbReference>
<dbReference type="RefSeq" id="WP_111064269.1">
    <property type="nucleotide sequence ID" value="NZ_JBHUCU010000001.1"/>
</dbReference>
<proteinExistence type="predicted"/>
<dbReference type="GO" id="GO:0006874">
    <property type="term" value="P:intracellular calcium ion homeostasis"/>
    <property type="evidence" value="ECO:0007669"/>
    <property type="project" value="TreeGrafter"/>
</dbReference>
<dbReference type="Proteomes" id="UP000249248">
    <property type="component" value="Unassembled WGS sequence"/>
</dbReference>
<evidence type="ECO:0000256" key="2">
    <source>
        <dbReference type="ARBA" id="ARBA00022692"/>
    </source>
</evidence>
<feature type="transmembrane region" description="Helical" evidence="5">
    <location>
        <begin position="124"/>
        <end position="143"/>
    </location>
</feature>
<organism evidence="7 8">
    <name type="scientific">Putridiphycobacter roseus</name>
    <dbReference type="NCBI Taxonomy" id="2219161"/>
    <lineage>
        <taxon>Bacteria</taxon>
        <taxon>Pseudomonadati</taxon>
        <taxon>Bacteroidota</taxon>
        <taxon>Flavobacteriia</taxon>
        <taxon>Flavobacteriales</taxon>
        <taxon>Crocinitomicaceae</taxon>
        <taxon>Putridiphycobacter</taxon>
    </lineage>
</organism>
<comment type="subcellular location">
    <subcellularLocation>
        <location evidence="1">Membrane</location>
        <topology evidence="1">Multi-pass membrane protein</topology>
    </subcellularLocation>
</comment>
<evidence type="ECO:0000259" key="6">
    <source>
        <dbReference type="Pfam" id="PF01699"/>
    </source>
</evidence>